<keyword evidence="3" id="KW-1185">Reference proteome</keyword>
<dbReference type="Gene3D" id="3.20.20.140">
    <property type="entry name" value="Metal-dependent hydrolases"/>
    <property type="match status" value="1"/>
</dbReference>
<dbReference type="RefSeq" id="WP_344932146.1">
    <property type="nucleotide sequence ID" value="NZ_BAABDM010000001.1"/>
</dbReference>
<gene>
    <name evidence="2" type="ORF">GCM10022414_04580</name>
</gene>
<sequence>MIVDLHTHTTASDGGLSPFELVQRARERGVQLMAITDHDTVAGFAELQAAAGDDLRLLAGIELSCTWSGVNIHVLGLGIDIAAPAFVSELEGQRSARDSRAKLIGQRLDKLGFAGSYEAAAKLAEGRAIGRPDFARVLVAEGHVDSMATAFDKYLGAGKVGDIKAVWPSLSEVVSWIRGAGGVAVIAHPLQYKMTNAKLRRMLTEFKEAGGEALEVCNGRPSPQDLGYLRQLCQQFELEASAGSDFHHPSSWSELGCDAKVVAPCTPVWARWQASEPL</sequence>
<name>A0ABP7WAN2_9GAMM</name>
<organism evidence="2 3">
    <name type="scientific">Zhongshania borealis</name>
    <dbReference type="NCBI Taxonomy" id="889488"/>
    <lineage>
        <taxon>Bacteria</taxon>
        <taxon>Pseudomonadati</taxon>
        <taxon>Pseudomonadota</taxon>
        <taxon>Gammaproteobacteria</taxon>
        <taxon>Cellvibrionales</taxon>
        <taxon>Spongiibacteraceae</taxon>
        <taxon>Zhongshania</taxon>
    </lineage>
</organism>
<dbReference type="SUPFAM" id="SSF89550">
    <property type="entry name" value="PHP domain-like"/>
    <property type="match status" value="1"/>
</dbReference>
<dbReference type="InterPro" id="IPR003141">
    <property type="entry name" value="Pol/His_phosphatase_N"/>
</dbReference>
<dbReference type="Gene3D" id="1.10.150.650">
    <property type="match status" value="1"/>
</dbReference>
<dbReference type="InterPro" id="IPR016195">
    <property type="entry name" value="Pol/histidinol_Pase-like"/>
</dbReference>
<dbReference type="PANTHER" id="PTHR42924">
    <property type="entry name" value="EXONUCLEASE"/>
    <property type="match status" value="1"/>
</dbReference>
<feature type="domain" description="Polymerase/histidinol phosphatase N-terminal" evidence="1">
    <location>
        <begin position="3"/>
        <end position="67"/>
    </location>
</feature>
<dbReference type="Pfam" id="PF02811">
    <property type="entry name" value="PHP"/>
    <property type="match status" value="1"/>
</dbReference>
<evidence type="ECO:0000259" key="1">
    <source>
        <dbReference type="SMART" id="SM00481"/>
    </source>
</evidence>
<comment type="caution">
    <text evidence="2">The sequence shown here is derived from an EMBL/GenBank/DDBJ whole genome shotgun (WGS) entry which is preliminary data.</text>
</comment>
<dbReference type="SMART" id="SM00481">
    <property type="entry name" value="POLIIIAc"/>
    <property type="match status" value="1"/>
</dbReference>
<proteinExistence type="predicted"/>
<dbReference type="Proteomes" id="UP001500392">
    <property type="component" value="Unassembled WGS sequence"/>
</dbReference>
<dbReference type="InterPro" id="IPR052018">
    <property type="entry name" value="PHP_domain"/>
</dbReference>
<dbReference type="CDD" id="cd07438">
    <property type="entry name" value="PHP_HisPPase_AMP"/>
    <property type="match status" value="1"/>
</dbReference>
<dbReference type="EMBL" id="BAABDM010000001">
    <property type="protein sequence ID" value="GAA4084890.1"/>
    <property type="molecule type" value="Genomic_DNA"/>
</dbReference>
<dbReference type="PANTHER" id="PTHR42924:SF3">
    <property type="entry name" value="POLYMERASE_HISTIDINOL PHOSPHATASE N-TERMINAL DOMAIN-CONTAINING PROTEIN"/>
    <property type="match status" value="1"/>
</dbReference>
<evidence type="ECO:0000313" key="3">
    <source>
        <dbReference type="Proteomes" id="UP001500392"/>
    </source>
</evidence>
<evidence type="ECO:0000313" key="2">
    <source>
        <dbReference type="EMBL" id="GAA4084890.1"/>
    </source>
</evidence>
<dbReference type="InterPro" id="IPR004013">
    <property type="entry name" value="PHP_dom"/>
</dbReference>
<protein>
    <submittedName>
        <fullName evidence="2">PHP domain-containing protein</fullName>
    </submittedName>
</protein>
<reference evidence="3" key="1">
    <citation type="journal article" date="2019" name="Int. J. Syst. Evol. Microbiol.">
        <title>The Global Catalogue of Microorganisms (GCM) 10K type strain sequencing project: providing services to taxonomists for standard genome sequencing and annotation.</title>
        <authorList>
            <consortium name="The Broad Institute Genomics Platform"/>
            <consortium name="The Broad Institute Genome Sequencing Center for Infectious Disease"/>
            <person name="Wu L."/>
            <person name="Ma J."/>
        </authorList>
    </citation>
    <scope>NUCLEOTIDE SEQUENCE [LARGE SCALE GENOMIC DNA]</scope>
    <source>
        <strain evidence="3">JCM 17304</strain>
    </source>
</reference>
<accession>A0ABP7WAN2</accession>